<feature type="non-terminal residue" evidence="2">
    <location>
        <position position="1"/>
    </location>
</feature>
<comment type="caution">
    <text evidence="2">The sequence shown here is derived from an EMBL/GenBank/DDBJ whole genome shotgun (WGS) entry which is preliminary data.</text>
</comment>
<proteinExistence type="predicted"/>
<feature type="signal peptide" evidence="1">
    <location>
        <begin position="1"/>
        <end position="25"/>
    </location>
</feature>
<evidence type="ECO:0000256" key="1">
    <source>
        <dbReference type="SAM" id="SignalP"/>
    </source>
</evidence>
<keyword evidence="1" id="KW-0732">Signal</keyword>
<reference evidence="2" key="2">
    <citation type="submission" date="2021-04" db="EMBL/GenBank/DDBJ databases">
        <authorList>
            <person name="Gilroy R."/>
        </authorList>
    </citation>
    <scope>NUCLEOTIDE SEQUENCE</scope>
    <source>
        <strain evidence="2">CHK118-2852</strain>
    </source>
</reference>
<dbReference type="EMBL" id="DXAV01000077">
    <property type="protein sequence ID" value="HIZ92295.1"/>
    <property type="molecule type" value="Genomic_DNA"/>
</dbReference>
<sequence>NMKIKRTLKSLAALMCAAVMAVSLAACSDNEEVTAQLIMYTSEPAIGIMGDGSIEILMAVIDDYDNALKEVMGGDYCTTDKDKEVIAACDKVFQSHQSKYPQVEGTMSIRKTFVISSSEGTIIKTYTYEPSK</sequence>
<protein>
    <submittedName>
        <fullName evidence="2">Uncharacterized protein</fullName>
    </submittedName>
</protein>
<organism evidence="2 3">
    <name type="scientific">Candidatus Bacteroides merdavium</name>
    <dbReference type="NCBI Taxonomy" id="2838472"/>
    <lineage>
        <taxon>Bacteria</taxon>
        <taxon>Pseudomonadati</taxon>
        <taxon>Bacteroidota</taxon>
        <taxon>Bacteroidia</taxon>
        <taxon>Bacteroidales</taxon>
        <taxon>Bacteroidaceae</taxon>
        <taxon>Bacteroides</taxon>
    </lineage>
</organism>
<gene>
    <name evidence="2" type="ORF">H9807_09315</name>
</gene>
<dbReference type="Proteomes" id="UP000824108">
    <property type="component" value="Unassembled WGS sequence"/>
</dbReference>
<evidence type="ECO:0000313" key="2">
    <source>
        <dbReference type="EMBL" id="HIZ92295.1"/>
    </source>
</evidence>
<dbReference type="AlphaFoldDB" id="A0A9D2H098"/>
<feature type="chain" id="PRO_5038477102" evidence="1">
    <location>
        <begin position="26"/>
        <end position="132"/>
    </location>
</feature>
<reference evidence="2" key="1">
    <citation type="journal article" date="2021" name="PeerJ">
        <title>Extensive microbial diversity within the chicken gut microbiome revealed by metagenomics and culture.</title>
        <authorList>
            <person name="Gilroy R."/>
            <person name="Ravi A."/>
            <person name="Getino M."/>
            <person name="Pursley I."/>
            <person name="Horton D.L."/>
            <person name="Alikhan N.F."/>
            <person name="Baker D."/>
            <person name="Gharbi K."/>
            <person name="Hall N."/>
            <person name="Watson M."/>
            <person name="Adriaenssens E.M."/>
            <person name="Foster-Nyarko E."/>
            <person name="Jarju S."/>
            <person name="Secka A."/>
            <person name="Antonio M."/>
            <person name="Oren A."/>
            <person name="Chaudhuri R.R."/>
            <person name="La Ragione R."/>
            <person name="Hildebrand F."/>
            <person name="Pallen M.J."/>
        </authorList>
    </citation>
    <scope>NUCLEOTIDE SEQUENCE</scope>
    <source>
        <strain evidence="2">CHK118-2852</strain>
    </source>
</reference>
<name>A0A9D2H098_9BACE</name>
<accession>A0A9D2H098</accession>
<evidence type="ECO:0000313" key="3">
    <source>
        <dbReference type="Proteomes" id="UP000824108"/>
    </source>
</evidence>